<evidence type="ECO:0000313" key="2">
    <source>
        <dbReference type="EMBL" id="MBA1306103.1"/>
    </source>
</evidence>
<protein>
    <submittedName>
        <fullName evidence="1">Uncharacterized protein</fullName>
    </submittedName>
</protein>
<dbReference type="RefSeq" id="WP_019406417.1">
    <property type="nucleotide sequence ID" value="NZ_CP046903.1"/>
</dbReference>
<proteinExistence type="predicted"/>
<dbReference type="EMBL" id="JAAMRD010000015">
    <property type="protein sequence ID" value="MBA1306103.1"/>
    <property type="molecule type" value="Genomic_DNA"/>
</dbReference>
<dbReference type="PATRIC" id="fig|316.97.peg.4505"/>
<evidence type="ECO:0000313" key="4">
    <source>
        <dbReference type="Proteomes" id="UP000025238"/>
    </source>
</evidence>
<dbReference type="KEGG" id="pstu:UIB01_22490"/>
<name>A0A023WZJ4_STUST</name>
<dbReference type="EMBL" id="CP046903">
    <property type="protein sequence ID" value="QGZ32813.1"/>
    <property type="molecule type" value="Genomic_DNA"/>
</dbReference>
<keyword evidence="1" id="KW-0614">Plasmid</keyword>
<sequence>MNATLPSLDALPVIRHPYADYGLDEAVRLAVATKRIRMEPEPKNLIEVRETIEDMAKRASHLWCTGMAALDVLDAAIDGRDLRQSCRLC</sequence>
<reference evidence="1 4" key="1">
    <citation type="submission" date="2014-03" db="EMBL/GenBank/DDBJ databases">
        <title>Complete genome sequence of Pseudomonas stutzeri 19SMN4.</title>
        <authorList>
            <person name="Brunet-Galmes I."/>
            <person name="Nogales B."/>
            <person name="Busquets A."/>
            <person name="Pena A."/>
            <person name="Gomila M."/>
            <person name="Garcia-Valdes E."/>
            <person name="Lalucat J."/>
            <person name="Bennasar A."/>
            <person name="Bosch R."/>
        </authorList>
    </citation>
    <scope>NUCLEOTIDE SEQUENCE [LARGE SCALE GENOMIC DNA]</scope>
    <source>
        <strain evidence="1 4">19SMN4</strain>
        <plasmid evidence="4">Plasmid pLIB119</plasmid>
        <plasmid evidence="1">pLIB119</plasmid>
    </source>
</reference>
<accession>A0A023WZJ4</accession>
<geneLocation type="plasmid" evidence="5">
    <name>p1_pm101005</name>
</geneLocation>
<reference evidence="3 5" key="2">
    <citation type="submission" date="2019-12" db="EMBL/GenBank/DDBJ databases">
        <title>Complete genome sequence of Pseudomonas stutzeri.</title>
        <authorList>
            <person name="Lim S.R."/>
            <person name="Kim J.H."/>
        </authorList>
    </citation>
    <scope>NUCLEOTIDE SEQUENCE [LARGE SCALE GENOMIC DNA]</scope>
    <source>
        <strain evidence="3 5">PM101005</strain>
        <plasmid evidence="5">p1_pm101005</plasmid>
        <plasmid evidence="3">p1_PM101005</plasmid>
    </source>
</reference>
<evidence type="ECO:0000313" key="5">
    <source>
        <dbReference type="Proteomes" id="UP000438983"/>
    </source>
</evidence>
<geneLocation type="plasmid" evidence="3">
    <name>p1_PM101005</name>
</geneLocation>
<evidence type="ECO:0000313" key="3">
    <source>
        <dbReference type="EMBL" id="QGZ32813.1"/>
    </source>
</evidence>
<organism evidence="1 4">
    <name type="scientific">Stutzerimonas stutzeri</name>
    <name type="common">Pseudomonas stutzeri</name>
    <dbReference type="NCBI Taxonomy" id="316"/>
    <lineage>
        <taxon>Bacteria</taxon>
        <taxon>Pseudomonadati</taxon>
        <taxon>Pseudomonadota</taxon>
        <taxon>Gammaproteobacteria</taxon>
        <taxon>Pseudomonadales</taxon>
        <taxon>Pseudomonadaceae</taxon>
        <taxon>Stutzerimonas</taxon>
    </lineage>
</organism>
<dbReference type="Proteomes" id="UP000025238">
    <property type="component" value="Plasmid pLIB119"/>
</dbReference>
<dbReference type="OrthoDB" id="6921944at2"/>
<dbReference type="Proteomes" id="UP000438983">
    <property type="component" value="Plasmid p1_PM101005"/>
</dbReference>
<evidence type="ECO:0000313" key="1">
    <source>
        <dbReference type="EMBL" id="AHY45180.1"/>
    </source>
</evidence>
<geneLocation type="plasmid" evidence="1 4">
    <name>pLIB119</name>
</geneLocation>
<gene>
    <name evidence="2" type="ORF">G7024_17065</name>
    <name evidence="3" type="ORF">GQA94_22045</name>
    <name evidence="1" type="ORF">UIB01_22490</name>
</gene>
<dbReference type="EMBL" id="CP007510">
    <property type="protein sequence ID" value="AHY45180.1"/>
    <property type="molecule type" value="Genomic_DNA"/>
</dbReference>
<dbReference type="Proteomes" id="UP001138621">
    <property type="component" value="Unassembled WGS sequence"/>
</dbReference>
<dbReference type="AlphaFoldDB" id="A0A023WZJ4"/>
<reference evidence="2" key="3">
    <citation type="submission" date="2020-02" db="EMBL/GenBank/DDBJ databases">
        <title>Synteny-based analysis reveals conserved mechanism for high triclosan tolerance in Pseudomonas, as well as instances of horizontal transfer.</title>
        <authorList>
            <person name="Mcfarland A.G."/>
            <person name="Bertucci H.K."/>
            <person name="Litmann E."/>
            <person name="Shen J."/>
            <person name="Huttenhower C."/>
            <person name="Hartmann E.M."/>
        </authorList>
    </citation>
    <scope>NUCLEOTIDE SEQUENCE</scope>
    <source>
        <strain evidence="2">109A1</strain>
    </source>
</reference>